<sequence length="358" mass="40098">MSQIILATNSPTTHGNPPYPMNAMVRSATHRPDDASYRAEQQAFHAYPGYGGYGPVPTANTLQYPPIPIPYSMNPAAARFPYYSEPPMSPHHQHRATPVVAPSSPDSVPASSSSNKDISQSTSPNSVGAGPLSTPHILPSQQPLTYRQHDQQQAALVTPLSPRFSNATTERVKETIARANSVPMEFYHTEFLEYSKETYEKKKQSACKRNKRKRSAAATANEPSSSSTTNTSEKKQKLDHISEEESTGNDDDSVVEDEDGHLNTVEMRRQIHIQSEQKRRAQIRDGFDELRKHLPGCNNKKMSKAALLTRTVQQLHHLKSTQSELLEEVERLMQENENLKKFQHGILQRQAMEKMCAI</sequence>
<dbReference type="GO" id="GO:0046983">
    <property type="term" value="F:protein dimerization activity"/>
    <property type="evidence" value="ECO:0007669"/>
    <property type="project" value="InterPro"/>
</dbReference>
<feature type="compositionally biased region" description="Basic residues" evidence="7">
    <location>
        <begin position="204"/>
        <end position="215"/>
    </location>
</feature>
<dbReference type="OrthoDB" id="5778525at2759"/>
<dbReference type="CDD" id="cd11405">
    <property type="entry name" value="bHLHzip_MLXIP_like"/>
    <property type="match status" value="1"/>
</dbReference>
<evidence type="ECO:0000256" key="1">
    <source>
        <dbReference type="ARBA" id="ARBA00004123"/>
    </source>
</evidence>
<feature type="region of interest" description="Disordered" evidence="7">
    <location>
        <begin position="84"/>
        <end position="169"/>
    </location>
</feature>
<dbReference type="AlphaFoldDB" id="A0A077WYG8"/>
<feature type="region of interest" description="Disordered" evidence="7">
    <location>
        <begin position="204"/>
        <end position="257"/>
    </location>
</feature>
<feature type="compositionally biased region" description="Polar residues" evidence="7">
    <location>
        <begin position="115"/>
        <end position="126"/>
    </location>
</feature>
<name>A0A077WYG8_9FUNG</name>
<feature type="compositionally biased region" description="Polar residues" evidence="7">
    <location>
        <begin position="139"/>
        <end position="155"/>
    </location>
</feature>
<feature type="compositionally biased region" description="Acidic residues" evidence="7">
    <location>
        <begin position="244"/>
        <end position="257"/>
    </location>
</feature>
<proteinExistence type="predicted"/>
<dbReference type="InterPro" id="IPR011598">
    <property type="entry name" value="bHLH_dom"/>
</dbReference>
<feature type="compositionally biased region" description="Low complexity" evidence="7">
    <location>
        <begin position="98"/>
        <end position="114"/>
    </location>
</feature>
<dbReference type="GO" id="GO:0005634">
    <property type="term" value="C:nucleus"/>
    <property type="evidence" value="ECO:0007669"/>
    <property type="project" value="UniProtKB-SubCell"/>
</dbReference>
<feature type="compositionally biased region" description="Low complexity" evidence="7">
    <location>
        <begin position="216"/>
        <end position="231"/>
    </location>
</feature>
<keyword evidence="5" id="KW-0539">Nucleus</keyword>
<keyword evidence="6" id="KW-0175">Coiled coil</keyword>
<dbReference type="SMART" id="SM00353">
    <property type="entry name" value="HLH"/>
    <property type="match status" value="1"/>
</dbReference>
<organism evidence="9">
    <name type="scientific">Lichtheimia ramosa</name>
    <dbReference type="NCBI Taxonomy" id="688394"/>
    <lineage>
        <taxon>Eukaryota</taxon>
        <taxon>Fungi</taxon>
        <taxon>Fungi incertae sedis</taxon>
        <taxon>Mucoromycota</taxon>
        <taxon>Mucoromycotina</taxon>
        <taxon>Mucoromycetes</taxon>
        <taxon>Mucorales</taxon>
        <taxon>Lichtheimiaceae</taxon>
        <taxon>Lichtheimia</taxon>
    </lineage>
</organism>
<evidence type="ECO:0000256" key="5">
    <source>
        <dbReference type="ARBA" id="ARBA00023242"/>
    </source>
</evidence>
<dbReference type="PANTHER" id="PTHR15741:SF27">
    <property type="entry name" value="TRANSCRIPTION FACTOR AP-4"/>
    <property type="match status" value="1"/>
</dbReference>
<dbReference type="InterPro" id="IPR052207">
    <property type="entry name" value="Max-like/E-box_TFs"/>
</dbReference>
<keyword evidence="4" id="KW-0804">Transcription</keyword>
<dbReference type="EMBL" id="LK023357">
    <property type="protein sequence ID" value="CDS12048.1"/>
    <property type="molecule type" value="Genomic_DNA"/>
</dbReference>
<evidence type="ECO:0000259" key="8">
    <source>
        <dbReference type="PROSITE" id="PS50888"/>
    </source>
</evidence>
<keyword evidence="2" id="KW-0805">Transcription regulation</keyword>
<keyword evidence="3" id="KW-0238">DNA-binding</keyword>
<evidence type="ECO:0000256" key="4">
    <source>
        <dbReference type="ARBA" id="ARBA00023163"/>
    </source>
</evidence>
<evidence type="ECO:0000256" key="2">
    <source>
        <dbReference type="ARBA" id="ARBA00023015"/>
    </source>
</evidence>
<evidence type="ECO:0000256" key="3">
    <source>
        <dbReference type="ARBA" id="ARBA00023125"/>
    </source>
</evidence>
<protein>
    <recommendedName>
        <fullName evidence="8">BHLH domain-containing protein</fullName>
    </recommendedName>
</protein>
<feature type="coiled-coil region" evidence="6">
    <location>
        <begin position="315"/>
        <end position="342"/>
    </location>
</feature>
<evidence type="ECO:0000256" key="7">
    <source>
        <dbReference type="SAM" id="MobiDB-lite"/>
    </source>
</evidence>
<dbReference type="SUPFAM" id="SSF47459">
    <property type="entry name" value="HLH, helix-loop-helix DNA-binding domain"/>
    <property type="match status" value="1"/>
</dbReference>
<feature type="compositionally biased region" description="Basic and acidic residues" evidence="7">
    <location>
        <begin position="232"/>
        <end position="243"/>
    </location>
</feature>
<evidence type="ECO:0000313" key="9">
    <source>
        <dbReference type="EMBL" id="CDS12048.1"/>
    </source>
</evidence>
<dbReference type="PANTHER" id="PTHR15741">
    <property type="entry name" value="BASIC HELIX-LOOP-HELIX ZIP TRANSCRIPTION FACTOR"/>
    <property type="match status" value="1"/>
</dbReference>
<gene>
    <name evidence="9" type="ORF">LRAMOSA04243</name>
</gene>
<dbReference type="Gene3D" id="4.10.280.10">
    <property type="entry name" value="Helix-loop-helix DNA-binding domain"/>
    <property type="match status" value="1"/>
</dbReference>
<reference evidence="9" key="1">
    <citation type="journal article" date="2014" name="Genome Announc.">
        <title>De novo whole-genome sequence and genome annotation of Lichtheimia ramosa.</title>
        <authorList>
            <person name="Linde J."/>
            <person name="Schwartze V."/>
            <person name="Binder U."/>
            <person name="Lass-Florl C."/>
            <person name="Voigt K."/>
            <person name="Horn F."/>
        </authorList>
    </citation>
    <scope>NUCLEOTIDE SEQUENCE</scope>
    <source>
        <strain evidence="9">JMRC FSU:6197</strain>
    </source>
</reference>
<dbReference type="GO" id="GO:0000981">
    <property type="term" value="F:DNA-binding transcription factor activity, RNA polymerase II-specific"/>
    <property type="evidence" value="ECO:0007669"/>
    <property type="project" value="TreeGrafter"/>
</dbReference>
<evidence type="ECO:0000256" key="6">
    <source>
        <dbReference type="SAM" id="Coils"/>
    </source>
</evidence>
<comment type="subcellular location">
    <subcellularLocation>
        <location evidence="1">Nucleus</location>
    </subcellularLocation>
</comment>
<feature type="domain" description="BHLH" evidence="8">
    <location>
        <begin position="267"/>
        <end position="318"/>
    </location>
</feature>
<dbReference type="Pfam" id="PF00010">
    <property type="entry name" value="HLH"/>
    <property type="match status" value="1"/>
</dbReference>
<accession>A0A077WYG8</accession>
<dbReference type="PROSITE" id="PS50888">
    <property type="entry name" value="BHLH"/>
    <property type="match status" value="1"/>
</dbReference>
<dbReference type="InterPro" id="IPR036638">
    <property type="entry name" value="HLH_DNA-bd_sf"/>
</dbReference>
<dbReference type="GO" id="GO:0000978">
    <property type="term" value="F:RNA polymerase II cis-regulatory region sequence-specific DNA binding"/>
    <property type="evidence" value="ECO:0007669"/>
    <property type="project" value="TreeGrafter"/>
</dbReference>